<dbReference type="Proteomes" id="UP001174909">
    <property type="component" value="Unassembled WGS sequence"/>
</dbReference>
<dbReference type="Gene3D" id="1.10.10.2770">
    <property type="match status" value="1"/>
</dbReference>
<dbReference type="GO" id="GO:0003723">
    <property type="term" value="F:RNA binding"/>
    <property type="evidence" value="ECO:0007669"/>
    <property type="project" value="InterPro"/>
</dbReference>
<dbReference type="GO" id="GO:0003746">
    <property type="term" value="F:translation elongation factor activity"/>
    <property type="evidence" value="ECO:0007669"/>
    <property type="project" value="UniProtKB-KW"/>
</dbReference>
<dbReference type="SUPFAM" id="SSF52540">
    <property type="entry name" value="P-loop containing nucleoside triphosphate hydrolases"/>
    <property type="match status" value="1"/>
</dbReference>
<dbReference type="PANTHER" id="PTHR43721:SF22">
    <property type="entry name" value="ELONGATION FACTOR TU, MITOCHONDRIAL"/>
    <property type="match status" value="1"/>
</dbReference>
<feature type="non-terminal residue" evidence="11">
    <location>
        <position position="1"/>
    </location>
</feature>
<dbReference type="PRINTS" id="PR00315">
    <property type="entry name" value="ELONGATNFCT"/>
</dbReference>
<evidence type="ECO:0000256" key="7">
    <source>
        <dbReference type="ARBA" id="ARBA00023134"/>
    </source>
</evidence>
<keyword evidence="11" id="KW-0251">Elongation factor</keyword>
<keyword evidence="7" id="KW-0342">GTP-binding</keyword>
<keyword evidence="12" id="KW-1185">Reference proteome</keyword>
<proteinExistence type="inferred from homology"/>
<evidence type="ECO:0000256" key="2">
    <source>
        <dbReference type="ARBA" id="ARBA00007249"/>
    </source>
</evidence>
<dbReference type="InterPro" id="IPR005225">
    <property type="entry name" value="Small_GTP-bd"/>
</dbReference>
<dbReference type="Pfam" id="PF25461">
    <property type="entry name" value="Beta-barrel_SelB"/>
    <property type="match status" value="1"/>
</dbReference>
<dbReference type="NCBIfam" id="TIGR00231">
    <property type="entry name" value="small_GTP"/>
    <property type="match status" value="1"/>
</dbReference>
<dbReference type="SUPFAM" id="SSF50447">
    <property type="entry name" value="Translation proteins"/>
    <property type="match status" value="1"/>
</dbReference>
<dbReference type="CDD" id="cd15491">
    <property type="entry name" value="selB_III"/>
    <property type="match status" value="1"/>
</dbReference>
<dbReference type="NCBIfam" id="TIGR00475">
    <property type="entry name" value="selB"/>
    <property type="match status" value="1"/>
</dbReference>
<comment type="function">
    <text evidence="8">Translation factor necessary for the incorporation of selenocysteine into proteins. It probably replaces EF-Tu for the insertion of selenocysteine directed by the UGA codon. SelB binds GTP and GDP.</text>
</comment>
<dbReference type="PROSITE" id="PS51722">
    <property type="entry name" value="G_TR_2"/>
    <property type="match status" value="1"/>
</dbReference>
<evidence type="ECO:0000256" key="9">
    <source>
        <dbReference type="ARBA" id="ARBA00031615"/>
    </source>
</evidence>
<dbReference type="InterPro" id="IPR009001">
    <property type="entry name" value="Transl_elong_EF1A/Init_IF2_C"/>
</dbReference>
<keyword evidence="5" id="KW-0547">Nucleotide-binding</keyword>
<dbReference type="GO" id="GO:0005829">
    <property type="term" value="C:cytosol"/>
    <property type="evidence" value="ECO:0007669"/>
    <property type="project" value="TreeGrafter"/>
</dbReference>
<keyword evidence="6" id="KW-0648">Protein biosynthesis</keyword>
<dbReference type="Gene3D" id="1.10.10.10">
    <property type="entry name" value="Winged helix-like DNA-binding domain superfamily/Winged helix DNA-binding domain"/>
    <property type="match status" value="1"/>
</dbReference>
<sequence length="619" mass="67049">FVVGTAGHVDHGKSTLVQALTGIDPDRLKAEKERGMTIDLGFAWLQLPSGNEVSIVDVPGHERFVNNMLAGVGGIDLALLVVAADEAVMPQTREHLAILDLLHVNCGVVAVTKRDLVDEDWLELVMADVEELMEGTALEGSPVIAVSAVTQEGIDDLVSTIDSLLQQTEPKRDLGRPRLPIDRSFAMSGFGTVVTGTLIDGALDVGQEADLVLSGRKTRVRGLQAHRKRLDHAEPGRRVAANLAGVPHDGITRGEVLTTPGWLSPTMAVDVRLRVLDQAPGHLKHNMHVTLHTGSSEVVGRLRLLEGDRIEPGAATWAQIKLGSPVAAARGDYFVIRSNQTTLGGGSIVETHAKRHRRSYAPTLKRLSIMDEGSDREVLLATIASSEPAEFTSVVNRANLQPAAARTALKAMAGERLVVVVGVRPPGPGVRMYTGAGWAAAAARAREFLDDYHRQFPLRTGAPKEELRSRMGMTPQIFNDVMPRLRDEGVLAEEGTLVRAADHQPGLTEEDQKITQAYIELLEASPYSPPSDSGIDAELLNLLADQGRVVKASDSIVFAASAYNEMADRISAHIKERGEITVADVRDMFGTSRKYALAIMDYLDHQRITRRVGDARVLR</sequence>
<evidence type="ECO:0000259" key="10">
    <source>
        <dbReference type="PROSITE" id="PS51722"/>
    </source>
</evidence>
<comment type="caution">
    <text evidence="11">The sequence shown here is derived from an EMBL/GenBank/DDBJ whole genome shotgun (WGS) entry which is preliminary data.</text>
</comment>
<dbReference type="Gene3D" id="2.40.30.10">
    <property type="entry name" value="Translation factors"/>
    <property type="match status" value="2"/>
</dbReference>
<comment type="subcellular location">
    <subcellularLocation>
        <location evidence="1">Cytoplasm</location>
    </subcellularLocation>
</comment>
<dbReference type="InterPro" id="IPR036390">
    <property type="entry name" value="WH_DNA-bd_sf"/>
</dbReference>
<organism evidence="11 12">
    <name type="scientific">Geodia barretti</name>
    <name type="common">Barrett's horny sponge</name>
    <dbReference type="NCBI Taxonomy" id="519541"/>
    <lineage>
        <taxon>Eukaryota</taxon>
        <taxon>Metazoa</taxon>
        <taxon>Porifera</taxon>
        <taxon>Demospongiae</taxon>
        <taxon>Heteroscleromorpha</taxon>
        <taxon>Tetractinellida</taxon>
        <taxon>Astrophorina</taxon>
        <taxon>Geodiidae</taxon>
        <taxon>Geodia</taxon>
    </lineage>
</organism>
<dbReference type="EMBL" id="CASHTH010001214">
    <property type="protein sequence ID" value="CAI8012759.1"/>
    <property type="molecule type" value="Genomic_DNA"/>
</dbReference>
<dbReference type="InterPro" id="IPR015191">
    <property type="entry name" value="SelB_WHD4"/>
</dbReference>
<dbReference type="SUPFAM" id="SSF46785">
    <property type="entry name" value="Winged helix' DNA-binding domain"/>
    <property type="match status" value="2"/>
</dbReference>
<keyword evidence="4" id="KW-0963">Cytoplasm</keyword>
<dbReference type="SUPFAM" id="SSF50465">
    <property type="entry name" value="EF-Tu/eEF-1alpha/eIF2-gamma C-terminal domain"/>
    <property type="match status" value="1"/>
</dbReference>
<dbReference type="CDD" id="cd04171">
    <property type="entry name" value="SelB"/>
    <property type="match status" value="1"/>
</dbReference>
<dbReference type="AlphaFoldDB" id="A0AA35W9W6"/>
<dbReference type="InterPro" id="IPR036388">
    <property type="entry name" value="WH-like_DNA-bd_sf"/>
</dbReference>
<gene>
    <name evidence="11" type="ORF">GBAR_LOCUS8154</name>
</gene>
<dbReference type="CDD" id="cd03696">
    <property type="entry name" value="SelB_II"/>
    <property type="match status" value="1"/>
</dbReference>
<protein>
    <recommendedName>
        <fullName evidence="3">Selenocysteine-specific elongation factor</fullName>
    </recommendedName>
    <alternativeName>
        <fullName evidence="9">SelB translation factor</fullName>
    </alternativeName>
</protein>
<evidence type="ECO:0000256" key="1">
    <source>
        <dbReference type="ARBA" id="ARBA00004496"/>
    </source>
</evidence>
<dbReference type="InterPro" id="IPR027417">
    <property type="entry name" value="P-loop_NTPase"/>
</dbReference>
<dbReference type="FunFam" id="3.40.50.300:FF:001064">
    <property type="entry name" value="Selenocysteine-specific translation elongation factor"/>
    <property type="match status" value="1"/>
</dbReference>
<dbReference type="InterPro" id="IPR057335">
    <property type="entry name" value="Beta-barrel_SelB"/>
</dbReference>
<dbReference type="Pfam" id="PF09107">
    <property type="entry name" value="WHD_3rd_SelB"/>
    <property type="match status" value="1"/>
</dbReference>
<dbReference type="PANTHER" id="PTHR43721">
    <property type="entry name" value="ELONGATION FACTOR TU-RELATED"/>
    <property type="match status" value="1"/>
</dbReference>
<dbReference type="InterPro" id="IPR009000">
    <property type="entry name" value="Transl_B-barrel_sf"/>
</dbReference>
<dbReference type="InterPro" id="IPR004161">
    <property type="entry name" value="EFTu-like_2"/>
</dbReference>
<evidence type="ECO:0000256" key="8">
    <source>
        <dbReference type="ARBA" id="ARBA00025526"/>
    </source>
</evidence>
<evidence type="ECO:0000256" key="6">
    <source>
        <dbReference type="ARBA" id="ARBA00022917"/>
    </source>
</evidence>
<accession>A0AA35W9W6</accession>
<dbReference type="InterPro" id="IPR004535">
    <property type="entry name" value="Transl_elong_SelB"/>
</dbReference>
<dbReference type="GO" id="GO:0005525">
    <property type="term" value="F:GTP binding"/>
    <property type="evidence" value="ECO:0007669"/>
    <property type="project" value="UniProtKB-KW"/>
</dbReference>
<dbReference type="Gene3D" id="3.40.50.300">
    <property type="entry name" value="P-loop containing nucleotide triphosphate hydrolases"/>
    <property type="match status" value="1"/>
</dbReference>
<dbReference type="InterPro" id="IPR000795">
    <property type="entry name" value="T_Tr_GTP-bd_dom"/>
</dbReference>
<comment type="similarity">
    <text evidence="2">Belongs to the TRAFAC class translation factor GTPase superfamily. Classic translation factor GTPase family. EF-Tu/EF-1A subfamily.</text>
</comment>
<evidence type="ECO:0000256" key="4">
    <source>
        <dbReference type="ARBA" id="ARBA00022490"/>
    </source>
</evidence>
<evidence type="ECO:0000313" key="12">
    <source>
        <dbReference type="Proteomes" id="UP001174909"/>
    </source>
</evidence>
<evidence type="ECO:0000256" key="5">
    <source>
        <dbReference type="ARBA" id="ARBA00022741"/>
    </source>
</evidence>
<dbReference type="Pfam" id="PF09106">
    <property type="entry name" value="WHD_2nd_SelB"/>
    <property type="match status" value="1"/>
</dbReference>
<evidence type="ECO:0000313" key="11">
    <source>
        <dbReference type="EMBL" id="CAI8012759.1"/>
    </source>
</evidence>
<dbReference type="Pfam" id="PF00009">
    <property type="entry name" value="GTP_EFTU"/>
    <property type="match status" value="1"/>
</dbReference>
<reference evidence="11" key="1">
    <citation type="submission" date="2023-03" db="EMBL/GenBank/DDBJ databases">
        <authorList>
            <person name="Steffen K."/>
            <person name="Cardenas P."/>
        </authorList>
    </citation>
    <scope>NUCLEOTIDE SEQUENCE</scope>
</reference>
<feature type="domain" description="Tr-type G" evidence="10">
    <location>
        <begin position="1"/>
        <end position="171"/>
    </location>
</feature>
<dbReference type="GO" id="GO:0003924">
    <property type="term" value="F:GTPase activity"/>
    <property type="evidence" value="ECO:0007669"/>
    <property type="project" value="InterPro"/>
</dbReference>
<evidence type="ECO:0000256" key="3">
    <source>
        <dbReference type="ARBA" id="ARBA00015953"/>
    </source>
</evidence>
<dbReference type="GO" id="GO:0001514">
    <property type="term" value="P:selenocysteine incorporation"/>
    <property type="evidence" value="ECO:0007669"/>
    <property type="project" value="InterPro"/>
</dbReference>
<dbReference type="InterPro" id="IPR015190">
    <property type="entry name" value="Elong_fac_SelB-wing-hlx_typ-2"/>
</dbReference>
<name>A0AA35W9W6_GEOBA</name>
<dbReference type="Pfam" id="PF03144">
    <property type="entry name" value="GTP_EFTU_D2"/>
    <property type="match status" value="1"/>
</dbReference>
<dbReference type="InterPro" id="IPR050055">
    <property type="entry name" value="EF-Tu_GTPase"/>
</dbReference>